<evidence type="ECO:0000256" key="2">
    <source>
        <dbReference type="ARBA" id="ARBA00022748"/>
    </source>
</evidence>
<dbReference type="PROSITE" id="PS51352">
    <property type="entry name" value="THIOREDOXIN_2"/>
    <property type="match status" value="1"/>
</dbReference>
<comment type="caution">
    <text evidence="5">The sequence shown here is derived from an EMBL/GenBank/DDBJ whole genome shotgun (WGS) entry which is preliminary data.</text>
</comment>
<protein>
    <submittedName>
        <fullName evidence="5">TlpA family protein disulfide reductase</fullName>
    </submittedName>
</protein>
<gene>
    <name evidence="5" type="ORF">F6X38_19355</name>
</gene>
<dbReference type="InterPro" id="IPR050553">
    <property type="entry name" value="Thioredoxin_ResA/DsbE_sf"/>
</dbReference>
<evidence type="ECO:0000259" key="4">
    <source>
        <dbReference type="PROSITE" id="PS51352"/>
    </source>
</evidence>
<reference evidence="5 6" key="1">
    <citation type="submission" date="2019-09" db="EMBL/GenBank/DDBJ databases">
        <title>YIM 132180 draft genome.</title>
        <authorList>
            <person name="Zhang K."/>
        </authorList>
    </citation>
    <scope>NUCLEOTIDE SEQUENCE [LARGE SCALE GENOMIC DNA]</scope>
    <source>
        <strain evidence="5 6">YIM 132180</strain>
    </source>
</reference>
<dbReference type="InterPro" id="IPR013740">
    <property type="entry name" value="Redoxin"/>
</dbReference>
<dbReference type="InterPro" id="IPR013766">
    <property type="entry name" value="Thioredoxin_domain"/>
</dbReference>
<name>A0A7V7TV11_9HYPH</name>
<keyword evidence="6" id="KW-1185">Reference proteome</keyword>
<dbReference type="PANTHER" id="PTHR42852:SF17">
    <property type="entry name" value="THIOREDOXIN-LIKE PROTEIN HI_1115"/>
    <property type="match status" value="1"/>
</dbReference>
<dbReference type="InterPro" id="IPR036249">
    <property type="entry name" value="Thioredoxin-like_sf"/>
</dbReference>
<dbReference type="GO" id="GO:0030313">
    <property type="term" value="C:cell envelope"/>
    <property type="evidence" value="ECO:0007669"/>
    <property type="project" value="UniProtKB-SubCell"/>
</dbReference>
<evidence type="ECO:0000313" key="5">
    <source>
        <dbReference type="EMBL" id="KAB0677023.1"/>
    </source>
</evidence>
<dbReference type="PROSITE" id="PS00194">
    <property type="entry name" value="THIOREDOXIN_1"/>
    <property type="match status" value="1"/>
</dbReference>
<dbReference type="AlphaFoldDB" id="A0A7V7TV11"/>
<sequence>MSDRGSEASAKTRGRRIVSLVALSLVAGAAVGAVGVYVAETRSGNAAAANCPLDDGLKQAIDAAARGEVAAVHALDAPFDARTIAFKDGSGAAKRVADYAGKSLLLNLWATWCVPCRAEMPALDALERQKGGTDLAVLPVNVDVGGDEKPKDFYAETNLTALPFLRDETMGVFNDLKGQGLAIGLPVSLLVDKAGCARAAITGPAEWASPDGLALIDVLKNGKA</sequence>
<dbReference type="CDD" id="cd02966">
    <property type="entry name" value="TlpA_like_family"/>
    <property type="match status" value="1"/>
</dbReference>
<evidence type="ECO:0000256" key="1">
    <source>
        <dbReference type="ARBA" id="ARBA00004196"/>
    </source>
</evidence>
<dbReference type="SUPFAM" id="SSF52833">
    <property type="entry name" value="Thioredoxin-like"/>
    <property type="match status" value="1"/>
</dbReference>
<evidence type="ECO:0000313" key="6">
    <source>
        <dbReference type="Proteomes" id="UP000432089"/>
    </source>
</evidence>
<organism evidence="5 6">
    <name type="scientific">Plantimonas leprariae</name>
    <dbReference type="NCBI Taxonomy" id="2615207"/>
    <lineage>
        <taxon>Bacteria</taxon>
        <taxon>Pseudomonadati</taxon>
        <taxon>Pseudomonadota</taxon>
        <taxon>Alphaproteobacteria</taxon>
        <taxon>Hyphomicrobiales</taxon>
        <taxon>Aurantimonadaceae</taxon>
        <taxon>Plantimonas</taxon>
    </lineage>
</organism>
<dbReference type="RefSeq" id="WP_150972609.1">
    <property type="nucleotide sequence ID" value="NZ_VZDO01000019.1"/>
</dbReference>
<dbReference type="Proteomes" id="UP000432089">
    <property type="component" value="Unassembled WGS sequence"/>
</dbReference>
<evidence type="ECO:0000256" key="3">
    <source>
        <dbReference type="ARBA" id="ARBA00023284"/>
    </source>
</evidence>
<dbReference type="EMBL" id="VZDO01000019">
    <property type="protein sequence ID" value="KAB0677023.1"/>
    <property type="molecule type" value="Genomic_DNA"/>
</dbReference>
<dbReference type="InterPro" id="IPR017937">
    <property type="entry name" value="Thioredoxin_CS"/>
</dbReference>
<dbReference type="GO" id="GO:0015036">
    <property type="term" value="F:disulfide oxidoreductase activity"/>
    <property type="evidence" value="ECO:0007669"/>
    <property type="project" value="UniProtKB-ARBA"/>
</dbReference>
<keyword evidence="2" id="KW-0201">Cytochrome c-type biogenesis</keyword>
<proteinExistence type="predicted"/>
<dbReference type="NCBIfam" id="NF047696">
    <property type="entry name" value="ThlDiSintTplARhiz"/>
    <property type="match status" value="1"/>
</dbReference>
<keyword evidence="3" id="KW-0676">Redox-active center</keyword>
<accession>A0A7V7TV11</accession>
<feature type="domain" description="Thioredoxin" evidence="4">
    <location>
        <begin position="70"/>
        <end position="221"/>
    </location>
</feature>
<dbReference type="Gene3D" id="3.40.30.10">
    <property type="entry name" value="Glutaredoxin"/>
    <property type="match status" value="1"/>
</dbReference>
<dbReference type="PANTHER" id="PTHR42852">
    <property type="entry name" value="THIOL:DISULFIDE INTERCHANGE PROTEIN DSBE"/>
    <property type="match status" value="1"/>
</dbReference>
<comment type="subcellular location">
    <subcellularLocation>
        <location evidence="1">Cell envelope</location>
    </subcellularLocation>
</comment>
<dbReference type="GO" id="GO:0017004">
    <property type="term" value="P:cytochrome complex assembly"/>
    <property type="evidence" value="ECO:0007669"/>
    <property type="project" value="UniProtKB-KW"/>
</dbReference>
<dbReference type="Pfam" id="PF08534">
    <property type="entry name" value="Redoxin"/>
    <property type="match status" value="1"/>
</dbReference>